<reference evidence="2 3" key="1">
    <citation type="submission" date="2023-01" db="EMBL/GenBank/DDBJ databases">
        <title>Analysis of 21 Apiospora genomes using comparative genomics revels a genus with tremendous synthesis potential of carbohydrate active enzymes and secondary metabolites.</title>
        <authorList>
            <person name="Sorensen T."/>
        </authorList>
    </citation>
    <scope>NUCLEOTIDE SEQUENCE [LARGE SCALE GENOMIC DNA]</scope>
    <source>
        <strain evidence="2 3">CBS 20057</strain>
    </source>
</reference>
<dbReference type="PANTHER" id="PTHR46082:SF11">
    <property type="entry name" value="AAA+ ATPASE DOMAIN-CONTAINING PROTEIN-RELATED"/>
    <property type="match status" value="1"/>
</dbReference>
<evidence type="ECO:0008006" key="4">
    <source>
        <dbReference type="Google" id="ProtNLM"/>
    </source>
</evidence>
<organism evidence="2 3">
    <name type="scientific">Apiospora marii</name>
    <dbReference type="NCBI Taxonomy" id="335849"/>
    <lineage>
        <taxon>Eukaryota</taxon>
        <taxon>Fungi</taxon>
        <taxon>Dikarya</taxon>
        <taxon>Ascomycota</taxon>
        <taxon>Pezizomycotina</taxon>
        <taxon>Sordariomycetes</taxon>
        <taxon>Xylariomycetidae</taxon>
        <taxon>Amphisphaeriales</taxon>
        <taxon>Apiosporaceae</taxon>
        <taxon>Apiospora</taxon>
    </lineage>
</organism>
<dbReference type="PANTHER" id="PTHR46082">
    <property type="entry name" value="ATP/GTP-BINDING PROTEIN-RELATED"/>
    <property type="match status" value="1"/>
</dbReference>
<dbReference type="Proteomes" id="UP001396898">
    <property type="component" value="Unassembled WGS sequence"/>
</dbReference>
<evidence type="ECO:0000313" key="3">
    <source>
        <dbReference type="Proteomes" id="UP001396898"/>
    </source>
</evidence>
<protein>
    <recommendedName>
        <fullName evidence="4">MalT-like TPR region domain-containing protein</fullName>
    </recommendedName>
</protein>
<gene>
    <name evidence="2" type="ORF">PG991_000905</name>
</gene>
<comment type="caution">
    <text evidence="2">The sequence shown here is derived from an EMBL/GenBank/DDBJ whole genome shotgun (WGS) entry which is preliminary data.</text>
</comment>
<proteinExistence type="predicted"/>
<dbReference type="SUPFAM" id="SSF48452">
    <property type="entry name" value="TPR-like"/>
    <property type="match status" value="1"/>
</dbReference>
<feature type="compositionally biased region" description="Polar residues" evidence="1">
    <location>
        <begin position="358"/>
        <end position="371"/>
    </location>
</feature>
<keyword evidence="3" id="KW-1185">Reference proteome</keyword>
<evidence type="ECO:0000313" key="2">
    <source>
        <dbReference type="EMBL" id="KAK8037559.1"/>
    </source>
</evidence>
<sequence>MRTDFMNKRKGRNFSAYNPAFYDFRTIHEVQTTNRLYAVILVDPFHYGPLNEKYGNDLEKLCKGFPQQANIYRFSFCPTATVDGYDNAIETLANALSQKLKEYIHQNGSAAGLCDERSSRPDDIRQRQLESSSTNSLPMVFLVHSLADWVVKSALAQNNGYHFRHTRVIIQIDLPLPRNETHAAAARLWLFLSHNPKAYPLPSTPRPLHLLRSGHFNRESEGQLMQALDRVESQYSSLRDLGAPRDSTTSQRGPGNITLVSKQLWNQPRDDNTTNHVSKRMFSKIQLIVSSRGQSHIHAGPAIDQMEIRKDRINDVFKEAVVDSIKPPLEPMPSVPARETCKELEADPKGSGAVSGSFIPSPSKQQSSTGPVPTEMPVSLKLDEKSMSKLPSTTSLEAHSADQDALGARIQTLLDYGNAFLESGESSSANEAFERCSRLIAASQSPAIDRYKLPVQMQLANTKMLRSNYKEALDDFETIQTTWRTSLIFYQKFDLQHWIATCYTNLGQHENAVKKFSELLSIETSENITRYSLITARQDFGFALACLGEDHAQAQYQLDRARSLLDGKAHPKTKDSDRSDGDSLYVIEDAPFGESDSMEFKLQAMNDMLNFTTAHVQLLWGNLEQALGYVEKARSGFRLRLGMRHPIALHCASLYALILAYTSRVNEARVVCFSTWETMENELGHYHAYTIEAFGYLAQIYQMQFRFRTSIYTSQEHVKALEVILGPGKPQTLRSKLLLAKLFIANGDYNSAEQESRNTLENARKLYHDTHTEILHYKSILALSLYHSGKLDQAHQLTMDILSSPEERFRAYNTACHPITKRYLCNEGVHGVGSKGLSQTRLDTVVEALDKRSDDEIIHPWLFTTLLVVALIRKQKAGGRGREDTKKVSNVLQTRVQSQMKGFPLLALRYETELASAGQPDDTQLFLEIIEPLELICSHQWDTWRTMNTCTASARRDLITAQCSLGKWKASGVHPWHHPGNDVESSTGNTHLDTPEKVTKHQAITHKLSQDILSTHERQLGRRHPETVKSLIWLFTLRLELGLEDGLAQILEIGLERLRHESVRTERMAEALRLEYSFATVILGLSRADDKLDLVLRALEILSDIRESIAQLPEVGGVSILLKRDLVDLQERAKVDRSRVPKIVEKHMQWLRKQVEAEESGGFHEAAEAAHGKQCRILRILYGSDDASTLKAQSKLAELKEQTAKSILV</sequence>
<dbReference type="EMBL" id="JAQQWI010000002">
    <property type="protein sequence ID" value="KAK8037559.1"/>
    <property type="molecule type" value="Genomic_DNA"/>
</dbReference>
<dbReference type="InterPro" id="IPR011990">
    <property type="entry name" value="TPR-like_helical_dom_sf"/>
</dbReference>
<accession>A0ABR1STB9</accession>
<evidence type="ECO:0000256" key="1">
    <source>
        <dbReference type="SAM" id="MobiDB-lite"/>
    </source>
</evidence>
<dbReference type="InterPro" id="IPR053137">
    <property type="entry name" value="NLR-like"/>
</dbReference>
<name>A0ABR1STB9_9PEZI</name>
<dbReference type="Gene3D" id="1.25.40.10">
    <property type="entry name" value="Tetratricopeptide repeat domain"/>
    <property type="match status" value="2"/>
</dbReference>
<feature type="region of interest" description="Disordered" evidence="1">
    <location>
        <begin position="340"/>
        <end position="376"/>
    </location>
</feature>